<organism evidence="1 2">
    <name type="scientific">Trichinella pseudospiralis</name>
    <name type="common">Parasitic roundworm</name>
    <dbReference type="NCBI Taxonomy" id="6337"/>
    <lineage>
        <taxon>Eukaryota</taxon>
        <taxon>Metazoa</taxon>
        <taxon>Ecdysozoa</taxon>
        <taxon>Nematoda</taxon>
        <taxon>Enoplea</taxon>
        <taxon>Dorylaimia</taxon>
        <taxon>Trichinellida</taxon>
        <taxon>Trichinellidae</taxon>
        <taxon>Trichinella</taxon>
    </lineage>
</organism>
<comment type="caution">
    <text evidence="1">The sequence shown here is derived from an EMBL/GenBank/DDBJ whole genome shotgun (WGS) entry which is preliminary data.</text>
</comment>
<name>A0A0V1G023_TRIPS</name>
<dbReference type="Proteomes" id="UP000054995">
    <property type="component" value="Unassembled WGS sequence"/>
</dbReference>
<dbReference type="AlphaFoldDB" id="A0A0V1G023"/>
<sequence length="68" mass="8021">MLLKIIPNERKLQCYDLILLIQKFLRIGEVVASQSKKSINQTEVHQLTAKRTIIFILTIFQSRLRFYG</sequence>
<evidence type="ECO:0000313" key="1">
    <source>
        <dbReference type="EMBL" id="KRY91638.1"/>
    </source>
</evidence>
<dbReference type="EMBL" id="JYDT01000012">
    <property type="protein sequence ID" value="KRY91638.1"/>
    <property type="molecule type" value="Genomic_DNA"/>
</dbReference>
<reference evidence="1 2" key="1">
    <citation type="submission" date="2015-01" db="EMBL/GenBank/DDBJ databases">
        <title>Evolution of Trichinella species and genotypes.</title>
        <authorList>
            <person name="Korhonen P.K."/>
            <person name="Edoardo P."/>
            <person name="Giuseppe L.R."/>
            <person name="Gasser R.B."/>
        </authorList>
    </citation>
    <scope>NUCLEOTIDE SEQUENCE [LARGE SCALE GENOMIC DNA]</scope>
    <source>
        <strain evidence="1">ISS470</strain>
    </source>
</reference>
<proteinExistence type="predicted"/>
<evidence type="ECO:0000313" key="2">
    <source>
        <dbReference type="Proteomes" id="UP000054995"/>
    </source>
</evidence>
<protein>
    <submittedName>
        <fullName evidence="1">Uncharacterized protein</fullName>
    </submittedName>
</protein>
<accession>A0A0V1G023</accession>
<gene>
    <name evidence="1" type="ORF">T4D_1352</name>
</gene>
<keyword evidence="2" id="KW-1185">Reference proteome</keyword>